<dbReference type="Gene3D" id="1.10.3720.10">
    <property type="entry name" value="MetI-like"/>
    <property type="match status" value="1"/>
</dbReference>
<dbReference type="InterPro" id="IPR035906">
    <property type="entry name" value="MetI-like_sf"/>
</dbReference>
<feature type="transmembrane region" description="Helical" evidence="7">
    <location>
        <begin position="170"/>
        <end position="192"/>
    </location>
</feature>
<feature type="transmembrane region" description="Helical" evidence="7">
    <location>
        <begin position="89"/>
        <end position="112"/>
    </location>
</feature>
<dbReference type="InterPro" id="IPR000515">
    <property type="entry name" value="MetI-like"/>
</dbReference>
<dbReference type="CDD" id="cd06261">
    <property type="entry name" value="TM_PBP2"/>
    <property type="match status" value="1"/>
</dbReference>
<feature type="transmembrane region" description="Helical" evidence="7">
    <location>
        <begin position="280"/>
        <end position="300"/>
    </location>
</feature>
<dbReference type="EMBL" id="BAABKO010000003">
    <property type="protein sequence ID" value="GAA4775068.1"/>
    <property type="molecule type" value="Genomic_DNA"/>
</dbReference>
<keyword evidence="6 7" id="KW-0472">Membrane</keyword>
<comment type="similarity">
    <text evidence="7">Belongs to the binding-protein-dependent transport system permease family.</text>
</comment>
<evidence type="ECO:0000256" key="2">
    <source>
        <dbReference type="ARBA" id="ARBA00022448"/>
    </source>
</evidence>
<feature type="domain" description="ABC transmembrane type-1" evidence="8">
    <location>
        <begin position="86"/>
        <end position="299"/>
    </location>
</feature>
<feature type="transmembrane region" description="Helical" evidence="7">
    <location>
        <begin position="124"/>
        <end position="144"/>
    </location>
</feature>
<dbReference type="PANTHER" id="PTHR43227">
    <property type="entry name" value="BLL4140 PROTEIN"/>
    <property type="match status" value="1"/>
</dbReference>
<evidence type="ECO:0000256" key="7">
    <source>
        <dbReference type="RuleBase" id="RU363032"/>
    </source>
</evidence>
<reference evidence="10" key="1">
    <citation type="journal article" date="2019" name="Int. J. Syst. Evol. Microbiol.">
        <title>The Global Catalogue of Microorganisms (GCM) 10K type strain sequencing project: providing services to taxonomists for standard genome sequencing and annotation.</title>
        <authorList>
            <consortium name="The Broad Institute Genomics Platform"/>
            <consortium name="The Broad Institute Genome Sequencing Center for Infectious Disease"/>
            <person name="Wu L."/>
            <person name="Ma J."/>
        </authorList>
    </citation>
    <scope>NUCLEOTIDE SEQUENCE [LARGE SCALE GENOMIC DNA]</scope>
    <source>
        <strain evidence="10">JCM 18537</strain>
    </source>
</reference>
<evidence type="ECO:0000256" key="6">
    <source>
        <dbReference type="ARBA" id="ARBA00023136"/>
    </source>
</evidence>
<comment type="caution">
    <text evidence="9">The sequence shown here is derived from an EMBL/GenBank/DDBJ whole genome shotgun (WGS) entry which is preliminary data.</text>
</comment>
<name>A0ABP9A8T2_9MICO</name>
<evidence type="ECO:0000313" key="9">
    <source>
        <dbReference type="EMBL" id="GAA4775068.1"/>
    </source>
</evidence>
<evidence type="ECO:0000256" key="4">
    <source>
        <dbReference type="ARBA" id="ARBA00022692"/>
    </source>
</evidence>
<keyword evidence="5 7" id="KW-1133">Transmembrane helix</keyword>
<evidence type="ECO:0000313" key="10">
    <source>
        <dbReference type="Proteomes" id="UP001501645"/>
    </source>
</evidence>
<evidence type="ECO:0000256" key="1">
    <source>
        <dbReference type="ARBA" id="ARBA00004651"/>
    </source>
</evidence>
<keyword evidence="10" id="KW-1185">Reference proteome</keyword>
<accession>A0ABP9A8T2</accession>
<feature type="transmembrane region" description="Helical" evidence="7">
    <location>
        <begin position="224"/>
        <end position="245"/>
    </location>
</feature>
<dbReference type="PANTHER" id="PTHR43227:SF8">
    <property type="entry name" value="DIACETYLCHITOBIOSE UPTAKE SYSTEM PERMEASE PROTEIN DASB"/>
    <property type="match status" value="1"/>
</dbReference>
<proteinExistence type="inferred from homology"/>
<evidence type="ECO:0000256" key="5">
    <source>
        <dbReference type="ARBA" id="ARBA00022989"/>
    </source>
</evidence>
<dbReference type="Pfam" id="PF00528">
    <property type="entry name" value="BPD_transp_1"/>
    <property type="match status" value="1"/>
</dbReference>
<keyword evidence="3" id="KW-1003">Cell membrane</keyword>
<comment type="subcellular location">
    <subcellularLocation>
        <location evidence="1 7">Cell membrane</location>
        <topology evidence="1 7">Multi-pass membrane protein</topology>
    </subcellularLocation>
</comment>
<sequence length="309" mass="33936">MYSQTKVRTTRRRSRTDLTGAKGFLFTAPFFAGFALVFVVPFGYALVESLFAQRRSGSGLGGAVRTFVGLDNFALGFADGDFWASIGRVGLFALVQIPIMLGLSLVAALLLDMVVGRSARFFRLGLLIPYMIPAIVATLVWLYLYSPRLGPISDIAEWLGGAVDMFSPQLLWVSIGNLLTWAGLGYNMLIIYGSLRSVPRELFEAAYLDGAGEFRIAWSIKIPYVRGSLVLTGMLSIIHMLQIFAEPLVFRVTSPETVTADFTPIMMIYNLAFQQSNYNYASALSVILALVVGVVSVVFYKLTNRETAA</sequence>
<feature type="transmembrane region" description="Helical" evidence="7">
    <location>
        <begin position="21"/>
        <end position="47"/>
    </location>
</feature>
<dbReference type="RefSeq" id="WP_345438558.1">
    <property type="nucleotide sequence ID" value="NZ_BAABKO010000003.1"/>
</dbReference>
<keyword evidence="2 7" id="KW-0813">Transport</keyword>
<gene>
    <name evidence="9" type="ORF">GCM10023351_19380</name>
</gene>
<evidence type="ECO:0000259" key="8">
    <source>
        <dbReference type="PROSITE" id="PS50928"/>
    </source>
</evidence>
<dbReference type="Proteomes" id="UP001501645">
    <property type="component" value="Unassembled WGS sequence"/>
</dbReference>
<protein>
    <submittedName>
        <fullName evidence="9">Sugar ABC transporter permease</fullName>
    </submittedName>
</protein>
<dbReference type="PROSITE" id="PS50928">
    <property type="entry name" value="ABC_TM1"/>
    <property type="match status" value="1"/>
</dbReference>
<organism evidence="9 10">
    <name type="scientific">Microbacterium gilvum</name>
    <dbReference type="NCBI Taxonomy" id="1336204"/>
    <lineage>
        <taxon>Bacteria</taxon>
        <taxon>Bacillati</taxon>
        <taxon>Actinomycetota</taxon>
        <taxon>Actinomycetes</taxon>
        <taxon>Micrococcales</taxon>
        <taxon>Microbacteriaceae</taxon>
        <taxon>Microbacterium</taxon>
    </lineage>
</organism>
<evidence type="ECO:0000256" key="3">
    <source>
        <dbReference type="ARBA" id="ARBA00022475"/>
    </source>
</evidence>
<dbReference type="SUPFAM" id="SSF161098">
    <property type="entry name" value="MetI-like"/>
    <property type="match status" value="1"/>
</dbReference>
<dbReference type="InterPro" id="IPR050809">
    <property type="entry name" value="UgpAE/MalFG_permease"/>
</dbReference>
<keyword evidence="4 7" id="KW-0812">Transmembrane</keyword>